<dbReference type="GO" id="GO:0051082">
    <property type="term" value="F:unfolded protein binding"/>
    <property type="evidence" value="ECO:0007669"/>
    <property type="project" value="InterPro"/>
</dbReference>
<dbReference type="STRING" id="407234.SAMN05421795_11031"/>
<gene>
    <name evidence="3" type="ORF">SAMN05421795_11031</name>
</gene>
<reference evidence="4" key="1">
    <citation type="submission" date="2017-01" db="EMBL/GenBank/DDBJ databases">
        <authorList>
            <person name="Varghese N."/>
            <person name="Submissions S."/>
        </authorList>
    </citation>
    <scope>NUCLEOTIDE SEQUENCE [LARGE SCALE GENOMIC DNA]</scope>
    <source>
        <strain evidence="4">DSM 18714</strain>
    </source>
</reference>
<dbReference type="Gene3D" id="3.30.910.20">
    <property type="entry name" value="Skp domain"/>
    <property type="match status" value="1"/>
</dbReference>
<dbReference type="EMBL" id="FTOM01000010">
    <property type="protein sequence ID" value="SIS89779.1"/>
    <property type="molecule type" value="Genomic_DNA"/>
</dbReference>
<dbReference type="Proteomes" id="UP000186098">
    <property type="component" value="Unassembled WGS sequence"/>
</dbReference>
<evidence type="ECO:0000313" key="3">
    <source>
        <dbReference type="EMBL" id="SIS89779.1"/>
    </source>
</evidence>
<feature type="region of interest" description="Disordered" evidence="2">
    <location>
        <begin position="215"/>
        <end position="283"/>
    </location>
</feature>
<dbReference type="SMART" id="SM00935">
    <property type="entry name" value="OmpH"/>
    <property type="match status" value="1"/>
</dbReference>
<organism evidence="3 4">
    <name type="scientific">Phaeovulum vinaykumarii</name>
    <dbReference type="NCBI Taxonomy" id="407234"/>
    <lineage>
        <taxon>Bacteria</taxon>
        <taxon>Pseudomonadati</taxon>
        <taxon>Pseudomonadota</taxon>
        <taxon>Alphaproteobacteria</taxon>
        <taxon>Rhodobacterales</taxon>
        <taxon>Paracoccaceae</taxon>
        <taxon>Phaeovulum</taxon>
    </lineage>
</organism>
<dbReference type="InterPro" id="IPR005632">
    <property type="entry name" value="Chaperone_Skp"/>
</dbReference>
<dbReference type="InterPro" id="IPR024930">
    <property type="entry name" value="Skp_dom_sf"/>
</dbReference>
<dbReference type="Pfam" id="PF03938">
    <property type="entry name" value="OmpH"/>
    <property type="match status" value="1"/>
</dbReference>
<accession>A0A1N7MV97</accession>
<proteinExistence type="predicted"/>
<evidence type="ECO:0000256" key="1">
    <source>
        <dbReference type="SAM" id="Coils"/>
    </source>
</evidence>
<keyword evidence="4" id="KW-1185">Reference proteome</keyword>
<name>A0A1N7MV97_9RHOB</name>
<feature type="coiled-coil region" evidence="1">
    <location>
        <begin position="93"/>
        <end position="120"/>
    </location>
</feature>
<dbReference type="SUPFAM" id="SSF111384">
    <property type="entry name" value="OmpH-like"/>
    <property type="match status" value="1"/>
</dbReference>
<evidence type="ECO:0000313" key="4">
    <source>
        <dbReference type="Proteomes" id="UP000186098"/>
    </source>
</evidence>
<protein>
    <submittedName>
        <fullName evidence="3">Chaperone for outer membrane proteins, Skp family</fullName>
    </submittedName>
</protein>
<sequence length="283" mass="28835">MTGVGPDRGRPGRAHAVQVLPPRRGVAALALAGMVLGAGGAPGLAQERPPEVGLGFGVPQVTSPLGRAIPVSPVLTVDSDRVYGESAWGRRVLAETRARLRDLEAENQRISADLAAEERSLTERRAEMAPEEFRAAADAFDARVVGIRRAQEAKSRDIARQAEAERAAFIEAALPAVGEVLARRGAVVILDRKQVFVATDAVDVTDELISALNDRLGDGAASPRGAVPAEAPAPELAPAAPADPAADPAPGAAIPAPGGPLDLPTGAGATGQPDALSDGPDGG</sequence>
<evidence type="ECO:0000256" key="2">
    <source>
        <dbReference type="SAM" id="MobiDB-lite"/>
    </source>
</evidence>
<dbReference type="AlphaFoldDB" id="A0A1N7MV97"/>
<dbReference type="OrthoDB" id="7868372at2"/>
<keyword evidence="1" id="KW-0175">Coiled coil</keyword>
<feature type="compositionally biased region" description="Low complexity" evidence="2">
    <location>
        <begin position="228"/>
        <end position="264"/>
    </location>
</feature>